<dbReference type="Gene3D" id="1.20.5.170">
    <property type="match status" value="1"/>
</dbReference>
<accession>A0A670J5B8</accession>
<feature type="region of interest" description="Disordered" evidence="1">
    <location>
        <begin position="1"/>
        <end position="59"/>
    </location>
</feature>
<dbReference type="Ensembl" id="ENSPMRT00000019637.1">
    <property type="protein sequence ID" value="ENSPMRP00000018472.1"/>
    <property type="gene ID" value="ENSPMRG00000012135.1"/>
</dbReference>
<evidence type="ECO:0000256" key="1">
    <source>
        <dbReference type="SAM" id="MobiDB-lite"/>
    </source>
</evidence>
<sequence>MHAAHTTLQPSWQCPPPAPHTVPAPHAPAPCGGRQGRIAGQVPEAAGQDKAKQHNTKTRQKVLELSSNERLHKSVEQLSKELEDLHGIFCQRPKSWLIKAMGSCARVCPLTEPDSCLSHH</sequence>
<reference evidence="2" key="3">
    <citation type="submission" date="2025-09" db="UniProtKB">
        <authorList>
            <consortium name="Ensembl"/>
        </authorList>
    </citation>
    <scope>IDENTIFICATION</scope>
</reference>
<keyword evidence="3" id="KW-1185">Reference proteome</keyword>
<dbReference type="Proteomes" id="UP000472272">
    <property type="component" value="Chromosome 11"/>
</dbReference>
<feature type="compositionally biased region" description="Pro residues" evidence="1">
    <location>
        <begin position="13"/>
        <end position="28"/>
    </location>
</feature>
<dbReference type="AlphaFoldDB" id="A0A670J5B8"/>
<feature type="compositionally biased region" description="Polar residues" evidence="1">
    <location>
        <begin position="1"/>
        <end position="12"/>
    </location>
</feature>
<dbReference type="OMA" id="RPKSWLI"/>
<name>A0A670J5B8_PODMU</name>
<protein>
    <submittedName>
        <fullName evidence="2">Uncharacterized protein</fullName>
    </submittedName>
</protein>
<evidence type="ECO:0000313" key="2">
    <source>
        <dbReference type="Ensembl" id="ENSPMRP00000018472.1"/>
    </source>
</evidence>
<organism evidence="2 3">
    <name type="scientific">Podarcis muralis</name>
    <name type="common">Wall lizard</name>
    <name type="synonym">Lacerta muralis</name>
    <dbReference type="NCBI Taxonomy" id="64176"/>
    <lineage>
        <taxon>Eukaryota</taxon>
        <taxon>Metazoa</taxon>
        <taxon>Chordata</taxon>
        <taxon>Craniata</taxon>
        <taxon>Vertebrata</taxon>
        <taxon>Euteleostomi</taxon>
        <taxon>Lepidosauria</taxon>
        <taxon>Squamata</taxon>
        <taxon>Bifurcata</taxon>
        <taxon>Unidentata</taxon>
        <taxon>Episquamata</taxon>
        <taxon>Laterata</taxon>
        <taxon>Lacertibaenia</taxon>
        <taxon>Lacertidae</taxon>
        <taxon>Podarcis</taxon>
    </lineage>
</organism>
<proteinExistence type="predicted"/>
<reference evidence="2 3" key="1">
    <citation type="journal article" date="2019" name="Proc. Natl. Acad. Sci. U.S.A.">
        <title>Regulatory changes in pterin and carotenoid genes underlie balanced color polymorphisms in the wall lizard.</title>
        <authorList>
            <person name="Andrade P."/>
            <person name="Pinho C."/>
            <person name="Perez I de Lanuza G."/>
            <person name="Afonso S."/>
            <person name="Brejcha J."/>
            <person name="Rubin C.J."/>
            <person name="Wallerman O."/>
            <person name="Pereira P."/>
            <person name="Sabatino S.J."/>
            <person name="Bellati A."/>
            <person name="Pellitteri-Rosa D."/>
            <person name="Bosakova Z."/>
            <person name="Bunikis I."/>
            <person name="Carretero M.A."/>
            <person name="Feiner N."/>
            <person name="Marsik P."/>
            <person name="Pauperio F."/>
            <person name="Salvi D."/>
            <person name="Soler L."/>
            <person name="While G.M."/>
            <person name="Uller T."/>
            <person name="Font E."/>
            <person name="Andersson L."/>
            <person name="Carneiro M."/>
        </authorList>
    </citation>
    <scope>NUCLEOTIDE SEQUENCE</scope>
</reference>
<reference evidence="2" key="2">
    <citation type="submission" date="2025-08" db="UniProtKB">
        <authorList>
            <consortium name="Ensembl"/>
        </authorList>
    </citation>
    <scope>IDENTIFICATION</scope>
</reference>
<evidence type="ECO:0000313" key="3">
    <source>
        <dbReference type="Proteomes" id="UP000472272"/>
    </source>
</evidence>